<evidence type="ECO:0000313" key="3">
    <source>
        <dbReference type="EMBL" id="KAF2674304.1"/>
    </source>
</evidence>
<evidence type="ECO:0000256" key="1">
    <source>
        <dbReference type="SAM" id="MobiDB-lite"/>
    </source>
</evidence>
<dbReference type="SUPFAM" id="SSF52047">
    <property type="entry name" value="RNI-like"/>
    <property type="match status" value="1"/>
</dbReference>
<feature type="domain" description="F-box" evidence="2">
    <location>
        <begin position="81"/>
        <end position="119"/>
    </location>
</feature>
<dbReference type="Gene3D" id="3.80.10.10">
    <property type="entry name" value="Ribonuclease Inhibitor"/>
    <property type="match status" value="1"/>
</dbReference>
<organism evidence="3 4">
    <name type="scientific">Microthyrium microscopicum</name>
    <dbReference type="NCBI Taxonomy" id="703497"/>
    <lineage>
        <taxon>Eukaryota</taxon>
        <taxon>Fungi</taxon>
        <taxon>Dikarya</taxon>
        <taxon>Ascomycota</taxon>
        <taxon>Pezizomycotina</taxon>
        <taxon>Dothideomycetes</taxon>
        <taxon>Dothideomycetes incertae sedis</taxon>
        <taxon>Microthyriales</taxon>
        <taxon>Microthyriaceae</taxon>
        <taxon>Microthyrium</taxon>
    </lineage>
</organism>
<proteinExistence type="predicted"/>
<dbReference type="PROSITE" id="PS50181">
    <property type="entry name" value="FBOX"/>
    <property type="match status" value="1"/>
</dbReference>
<dbReference type="AlphaFoldDB" id="A0A6A6UTP1"/>
<feature type="region of interest" description="Disordered" evidence="1">
    <location>
        <begin position="1"/>
        <end position="61"/>
    </location>
</feature>
<dbReference type="InterPro" id="IPR032675">
    <property type="entry name" value="LRR_dom_sf"/>
</dbReference>
<dbReference type="EMBL" id="MU004230">
    <property type="protein sequence ID" value="KAF2674304.1"/>
    <property type="molecule type" value="Genomic_DNA"/>
</dbReference>
<evidence type="ECO:0000259" key="2">
    <source>
        <dbReference type="PROSITE" id="PS50181"/>
    </source>
</evidence>
<evidence type="ECO:0000313" key="4">
    <source>
        <dbReference type="Proteomes" id="UP000799302"/>
    </source>
</evidence>
<dbReference type="Proteomes" id="UP000799302">
    <property type="component" value="Unassembled WGS sequence"/>
</dbReference>
<accession>A0A6A6UTP1</accession>
<protein>
    <recommendedName>
        <fullName evidence="2">F-box domain-containing protein</fullName>
    </recommendedName>
</protein>
<dbReference type="InterPro" id="IPR001810">
    <property type="entry name" value="F-box_dom"/>
</dbReference>
<sequence length="645" mass="72813">MSPRRSARIQDLETQKPPEPEVVQPPAAKADQRRKKRKAPATHAEGSASTGRPNKKATKATKATLSKFDEAAFDVSYGPSEDVLYSLPAELFNMILDNIRDSSTIGRLARTCKRYYSIMIPLLHRRIAVHAYNHAHIAKFIRGLEPYLSIAQKKQLKKEGAYKGQQARYSSKLDPKAEPVAASYVQQLSIGVADPGRKHQYICHRYVEEALKTMNNLEIVETHFLTVPMGKSIASLQNLQALRVLHRIPADYMPPLSSLKNLKHLAVEGESSYYSSSDNSAIESMIVNSASTLRSLVIKSGPYRDNFLTDLEKRLAAHPTLAKRKHSLSALKRFTLHGVPFDAAFIKSLSRAIDFMGLDELILERLDHRKHIFYQHLAILALSSQSRPWGISLRNMSLDMSDDRWNETEDQIQANLEAKCSFISSFKTLTALELVGYGQNPRHIATNPDISNMLVHAIIKHTNLKSLKICYPSIISEHQIRYLTAMNVATIIDSLPELQEFEFAPEEVDIKEIGKALTRGRNLTAIKCYPCESYSSYPRPENPGFNLLEGIINGFLSHDNGKTAEKFKWEDSHKLKYICAFYQTWEIASEFGKAKKGIKEAIMITNAVTGNKVMIREVSEINPFRIRVGYKNDNTWIDQVVEDLA</sequence>
<reference evidence="3" key="1">
    <citation type="journal article" date="2020" name="Stud. Mycol.">
        <title>101 Dothideomycetes genomes: a test case for predicting lifestyles and emergence of pathogens.</title>
        <authorList>
            <person name="Haridas S."/>
            <person name="Albert R."/>
            <person name="Binder M."/>
            <person name="Bloem J."/>
            <person name="Labutti K."/>
            <person name="Salamov A."/>
            <person name="Andreopoulos B."/>
            <person name="Baker S."/>
            <person name="Barry K."/>
            <person name="Bills G."/>
            <person name="Bluhm B."/>
            <person name="Cannon C."/>
            <person name="Castanera R."/>
            <person name="Culley D."/>
            <person name="Daum C."/>
            <person name="Ezra D."/>
            <person name="Gonzalez J."/>
            <person name="Henrissat B."/>
            <person name="Kuo A."/>
            <person name="Liang C."/>
            <person name="Lipzen A."/>
            <person name="Lutzoni F."/>
            <person name="Magnuson J."/>
            <person name="Mondo S."/>
            <person name="Nolan M."/>
            <person name="Ohm R."/>
            <person name="Pangilinan J."/>
            <person name="Park H.-J."/>
            <person name="Ramirez L."/>
            <person name="Alfaro M."/>
            <person name="Sun H."/>
            <person name="Tritt A."/>
            <person name="Yoshinaga Y."/>
            <person name="Zwiers L.-H."/>
            <person name="Turgeon B."/>
            <person name="Goodwin S."/>
            <person name="Spatafora J."/>
            <person name="Crous P."/>
            <person name="Grigoriev I."/>
        </authorList>
    </citation>
    <scope>NUCLEOTIDE SEQUENCE</scope>
    <source>
        <strain evidence="3">CBS 115976</strain>
    </source>
</reference>
<keyword evidence="4" id="KW-1185">Reference proteome</keyword>
<gene>
    <name evidence="3" type="ORF">BT63DRAFT_435437</name>
</gene>
<dbReference type="OrthoDB" id="5311681at2759"/>
<name>A0A6A6UTP1_9PEZI</name>
<feature type="compositionally biased region" description="Basic and acidic residues" evidence="1">
    <location>
        <begin position="8"/>
        <end position="19"/>
    </location>
</feature>